<feature type="transmembrane region" description="Helical" evidence="2">
    <location>
        <begin position="6"/>
        <end position="27"/>
    </location>
</feature>
<organism evidence="3 4">
    <name type="scientific">Carya illinoinensis</name>
    <name type="common">Pecan</name>
    <dbReference type="NCBI Taxonomy" id="32201"/>
    <lineage>
        <taxon>Eukaryota</taxon>
        <taxon>Viridiplantae</taxon>
        <taxon>Streptophyta</taxon>
        <taxon>Embryophyta</taxon>
        <taxon>Tracheophyta</taxon>
        <taxon>Spermatophyta</taxon>
        <taxon>Magnoliopsida</taxon>
        <taxon>eudicotyledons</taxon>
        <taxon>Gunneridae</taxon>
        <taxon>Pentapetalae</taxon>
        <taxon>rosids</taxon>
        <taxon>fabids</taxon>
        <taxon>Fagales</taxon>
        <taxon>Juglandaceae</taxon>
        <taxon>Carya</taxon>
    </lineage>
</organism>
<reference evidence="3" key="1">
    <citation type="submission" date="2020-12" db="EMBL/GenBank/DDBJ databases">
        <title>WGS assembly of Carya illinoinensis cv. Pawnee.</title>
        <authorList>
            <person name="Platts A."/>
            <person name="Shu S."/>
            <person name="Wright S."/>
            <person name="Barry K."/>
            <person name="Edger P."/>
            <person name="Pires J.C."/>
            <person name="Schmutz J."/>
        </authorList>
    </citation>
    <scope>NUCLEOTIDE SEQUENCE</scope>
    <source>
        <tissue evidence="3">Leaf</tissue>
    </source>
</reference>
<name>A0A8T1R5K7_CARIL</name>
<feature type="region of interest" description="Disordered" evidence="1">
    <location>
        <begin position="70"/>
        <end position="102"/>
    </location>
</feature>
<dbReference type="EMBL" id="CM031811">
    <property type="protein sequence ID" value="KAG6661653.1"/>
    <property type="molecule type" value="Genomic_DNA"/>
</dbReference>
<proteinExistence type="predicted"/>
<comment type="caution">
    <text evidence="3">The sequence shown here is derived from an EMBL/GenBank/DDBJ whole genome shotgun (WGS) entry which is preliminary data.</text>
</comment>
<dbReference type="AlphaFoldDB" id="A0A8T1R5K7"/>
<dbReference type="Proteomes" id="UP000811609">
    <property type="component" value="Chromosome 3"/>
</dbReference>
<keyword evidence="2" id="KW-0472">Membrane</keyword>
<keyword evidence="4" id="KW-1185">Reference proteome</keyword>
<keyword evidence="2" id="KW-0812">Transmembrane</keyword>
<accession>A0A8T1R5K7</accession>
<evidence type="ECO:0000256" key="1">
    <source>
        <dbReference type="SAM" id="MobiDB-lite"/>
    </source>
</evidence>
<feature type="compositionally biased region" description="Basic and acidic residues" evidence="1">
    <location>
        <begin position="82"/>
        <end position="95"/>
    </location>
</feature>
<dbReference type="PANTHER" id="PTHR37187:SF7">
    <property type="entry name" value="EXPRESSED PROTEIN"/>
    <property type="match status" value="1"/>
</dbReference>
<feature type="region of interest" description="Disordered" evidence="1">
    <location>
        <begin position="146"/>
        <end position="168"/>
    </location>
</feature>
<sequence length="370" mass="40642">MGILHVFSYFYLFLVNLLFKVAAFFFLNKPTIGFQGNEREVDAGDRLLVGEEEVKERYCLSSLSVTAARHNKMEPSNGEIDDTQKVESEEEKREVQSVIESSNGELEETQKLELQAEEKKVVVQHVGDVEAVVESVREIVLDGDSKLVDETSDGGDRGLRSSSFDKEETLNEKSSEVVYSGELEEETQVSSSVADSVPVVSLSKDFIQGVEELVENSIGLESKEREEKASLSSDNTEIRISRVESSDENNVSSDALTDVVSKGIEETTFPNLDVPVVVTDVVSEGIGETKLLSSDASVGEASKENVKNLLQPLASAPVVERGSVVEEGNKTEIPESSGNPHVISLDQRTLQPTSWRSCCGLFEVLRRSDR</sequence>
<evidence type="ECO:0000313" key="4">
    <source>
        <dbReference type="Proteomes" id="UP000811609"/>
    </source>
</evidence>
<gene>
    <name evidence="3" type="ORF">CIPAW_03G189100</name>
</gene>
<dbReference type="PANTHER" id="PTHR37187">
    <property type="entry name" value="EXPRESSED PROTEIN"/>
    <property type="match status" value="1"/>
</dbReference>
<evidence type="ECO:0000256" key="2">
    <source>
        <dbReference type="SAM" id="Phobius"/>
    </source>
</evidence>
<evidence type="ECO:0000313" key="3">
    <source>
        <dbReference type="EMBL" id="KAG6661653.1"/>
    </source>
</evidence>
<keyword evidence="2" id="KW-1133">Transmembrane helix</keyword>
<protein>
    <submittedName>
        <fullName evidence="3">Uncharacterized protein</fullName>
    </submittedName>
</protein>